<keyword evidence="3" id="KW-1185">Reference proteome</keyword>
<evidence type="ECO:0000256" key="1">
    <source>
        <dbReference type="SAM" id="Phobius"/>
    </source>
</evidence>
<dbReference type="EMBL" id="BOSL01000010">
    <property type="protein sequence ID" value="GIP54122.1"/>
    <property type="molecule type" value="Genomic_DNA"/>
</dbReference>
<evidence type="ECO:0000313" key="3">
    <source>
        <dbReference type="Proteomes" id="UP000679992"/>
    </source>
</evidence>
<evidence type="ECO:0000313" key="2">
    <source>
        <dbReference type="EMBL" id="GIP54122.1"/>
    </source>
</evidence>
<sequence>MKNGFWTWLISIISVGSLGALYGWKGGQSLLFLLLLLVIVIIQGAAVQWFGPKQAKVERTWHPLNPRAGEEVEVTLTITLSGGFMPLWMQAEDEWSASRETEPGNDQEPQGGKLAFGGWKRKFTGTYLMRETSRGVYAGQSVRITWGDSFGWFKRSLRAEANDVLVIHPAPLPVELVGTSAADPDGDEQGSVRNAESEADFAAGRLRAYEPGDPLRRIHWKSSAKKGLLLTRIPEPAESKSRCLLLDNAMSSYSGSLGGNRAGKGSGNGSGAVLRGNPTGGFEIAVSAAASWLSRELGRTGEVCFRHGGMSELAIKAAPTFSGSRGLKEGLDLLAGTTLDPGLSGSELLRRTHASLHRQSLTFITGHLTPELGEAALQLAERGAALEIWYACGTKGNAESVRLAQALLEKGLVLIDLTRYIGGVSVAPKGGAKHGIA</sequence>
<dbReference type="PANTHER" id="PTHR34351">
    <property type="entry name" value="SLR1927 PROTEIN-RELATED"/>
    <property type="match status" value="1"/>
</dbReference>
<feature type="transmembrane region" description="Helical" evidence="1">
    <location>
        <begin position="6"/>
        <end position="24"/>
    </location>
</feature>
<keyword evidence="1" id="KW-0472">Membrane</keyword>
<comment type="caution">
    <text evidence="2">The sequence shown here is derived from an EMBL/GenBank/DDBJ whole genome shotgun (WGS) entry which is preliminary data.</text>
</comment>
<keyword evidence="1" id="KW-1133">Transmembrane helix</keyword>
<dbReference type="Proteomes" id="UP000679992">
    <property type="component" value="Unassembled WGS sequence"/>
</dbReference>
<organism evidence="2 3">
    <name type="scientific">Paenibacillus vini</name>
    <dbReference type="NCBI Taxonomy" id="1476024"/>
    <lineage>
        <taxon>Bacteria</taxon>
        <taxon>Bacillati</taxon>
        <taxon>Bacillota</taxon>
        <taxon>Bacilli</taxon>
        <taxon>Bacillales</taxon>
        <taxon>Paenibacillaceae</taxon>
        <taxon>Paenibacillus</taxon>
    </lineage>
</organism>
<evidence type="ECO:0008006" key="4">
    <source>
        <dbReference type="Google" id="ProtNLM"/>
    </source>
</evidence>
<reference evidence="2 3" key="1">
    <citation type="submission" date="2021-03" db="EMBL/GenBank/DDBJ databases">
        <title>Antimicrobial resistance genes in bacteria isolated from Japanese honey, and their potential for conferring macrolide and lincosamide resistance in the American foulbrood pathogen Paenibacillus larvae.</title>
        <authorList>
            <person name="Okamoto M."/>
            <person name="Kumagai M."/>
            <person name="Kanamori H."/>
            <person name="Takamatsu D."/>
        </authorList>
    </citation>
    <scope>NUCLEOTIDE SEQUENCE [LARGE SCALE GENOMIC DNA]</scope>
    <source>
        <strain evidence="2 3">J42TS3</strain>
    </source>
</reference>
<dbReference type="RefSeq" id="WP_211023617.1">
    <property type="nucleotide sequence ID" value="NZ_BOSL01000010.1"/>
</dbReference>
<name>A0ABQ4MDQ7_9BACL</name>
<protein>
    <recommendedName>
        <fullName evidence="4">DUF58 domain-containing protein</fullName>
    </recommendedName>
</protein>
<feature type="transmembrane region" description="Helical" evidence="1">
    <location>
        <begin position="31"/>
        <end position="50"/>
    </location>
</feature>
<accession>A0ABQ4MDQ7</accession>
<gene>
    <name evidence="2" type="ORF">J42TS3_31570</name>
</gene>
<dbReference type="PANTHER" id="PTHR34351:SF2">
    <property type="entry name" value="DUF58 DOMAIN-CONTAINING PROTEIN"/>
    <property type="match status" value="1"/>
</dbReference>
<proteinExistence type="predicted"/>
<keyword evidence="1" id="KW-0812">Transmembrane</keyword>